<name>A0ABX1QJE9_9PROT</name>
<dbReference type="RefSeq" id="WP_169114905.1">
    <property type="nucleotide sequence ID" value="NZ_JAAAUB010000001.1"/>
</dbReference>
<gene>
    <name evidence="2" type="primary">hda</name>
    <name evidence="2" type="ORF">GV368_01670</name>
</gene>
<evidence type="ECO:0000259" key="1">
    <source>
        <dbReference type="SMART" id="SM00382"/>
    </source>
</evidence>
<keyword evidence="3" id="KW-1185">Reference proteome</keyword>
<organism evidence="2 3">
    <name type="scientific">Tepidiphilus baoligensis</name>
    <dbReference type="NCBI Taxonomy" id="2698687"/>
    <lineage>
        <taxon>Bacteria</taxon>
        <taxon>Pseudomonadati</taxon>
        <taxon>Pseudomonadota</taxon>
        <taxon>Hydrogenophilia</taxon>
        <taxon>Hydrogenophilales</taxon>
        <taxon>Hydrogenophilaceae</taxon>
        <taxon>Tepidiphilus</taxon>
    </lineage>
</organism>
<dbReference type="InterPro" id="IPR027417">
    <property type="entry name" value="P-loop_NTPase"/>
</dbReference>
<dbReference type="SMART" id="SM00382">
    <property type="entry name" value="AAA"/>
    <property type="match status" value="1"/>
</dbReference>
<dbReference type="Pfam" id="PF22688">
    <property type="entry name" value="Hda_lid"/>
    <property type="match status" value="1"/>
</dbReference>
<evidence type="ECO:0000313" key="2">
    <source>
        <dbReference type="EMBL" id="NMH15837.1"/>
    </source>
</evidence>
<dbReference type="SUPFAM" id="SSF52540">
    <property type="entry name" value="P-loop containing nucleoside triphosphate hydrolases"/>
    <property type="match status" value="1"/>
</dbReference>
<dbReference type="InterPro" id="IPR013317">
    <property type="entry name" value="DnaA_dom"/>
</dbReference>
<dbReference type="NCBIfam" id="TIGR03420">
    <property type="entry name" value="DnaA_homol_Hda"/>
    <property type="match status" value="1"/>
</dbReference>
<dbReference type="PANTHER" id="PTHR30050">
    <property type="entry name" value="CHROMOSOMAL REPLICATION INITIATOR PROTEIN DNAA"/>
    <property type="match status" value="1"/>
</dbReference>
<evidence type="ECO:0000313" key="3">
    <source>
        <dbReference type="Proteomes" id="UP000669605"/>
    </source>
</evidence>
<dbReference type="CDD" id="cd00009">
    <property type="entry name" value="AAA"/>
    <property type="match status" value="1"/>
</dbReference>
<dbReference type="EMBL" id="JAAAUB010000001">
    <property type="protein sequence ID" value="NMH15837.1"/>
    <property type="molecule type" value="Genomic_DNA"/>
</dbReference>
<accession>A0ABX1QJE9</accession>
<dbReference type="Gene3D" id="3.40.50.300">
    <property type="entry name" value="P-loop containing nucleotide triphosphate hydrolases"/>
    <property type="match status" value="1"/>
</dbReference>
<proteinExistence type="predicted"/>
<sequence length="244" mass="27315">MSTQLVFDFFDDAAPTFERTVIGRNEELVARLQTLVLERDSGPLPPSHLYLWGASGCGRTHLLIATAEFAQRNARPVHYVAAEHFLGEALPETPGAILLIDDVQRADSVLQHALFNAYNRARELEQRLVVTGDTPPRNLGLREDLRTRIGQSLVFHVEPLDDAQRLGFLQQWAQARGMQLERDVATYVLHRIERDPRRLAAFVAALDRRSLERQRPVTVALAREVLAELGGQPQGGEPGTMAKE</sequence>
<dbReference type="Proteomes" id="UP000669605">
    <property type="component" value="Unassembled WGS sequence"/>
</dbReference>
<dbReference type="Gene3D" id="1.10.8.60">
    <property type="match status" value="1"/>
</dbReference>
<protein>
    <submittedName>
        <fullName evidence="2">DnaA regulatory inactivator Hda</fullName>
    </submittedName>
</protein>
<dbReference type="PANTHER" id="PTHR30050:SF5">
    <property type="entry name" value="DNAA REGULATORY INACTIVATOR HDA"/>
    <property type="match status" value="1"/>
</dbReference>
<dbReference type="InterPro" id="IPR003593">
    <property type="entry name" value="AAA+_ATPase"/>
</dbReference>
<dbReference type="InterPro" id="IPR017788">
    <property type="entry name" value="Hda"/>
</dbReference>
<reference evidence="2 3" key="1">
    <citation type="journal article" date="2020" name="Curr. Microbiol.">
        <title>Tepidiphilus baoligensis sp. nov., a Novel Bacterium of the Family Hydrogenophilaceae Isolated from an Oil Reservoir.</title>
        <authorList>
            <person name="Zhang X."/>
            <person name="Wang G."/>
            <person name="Ma X."/>
            <person name="Yu J."/>
            <person name="You J."/>
            <person name="Xue Y."/>
            <person name="Ma Y."/>
        </authorList>
    </citation>
    <scope>NUCLEOTIDE SEQUENCE [LARGE SCALE GENOMIC DNA]</scope>
    <source>
        <strain evidence="2 3">B18-69</strain>
    </source>
</reference>
<dbReference type="InterPro" id="IPR055199">
    <property type="entry name" value="Hda_lid"/>
</dbReference>
<comment type="caution">
    <text evidence="2">The sequence shown here is derived from an EMBL/GenBank/DDBJ whole genome shotgun (WGS) entry which is preliminary data.</text>
</comment>
<dbReference type="Pfam" id="PF00308">
    <property type="entry name" value="Bac_DnaA"/>
    <property type="match status" value="1"/>
</dbReference>
<feature type="domain" description="AAA+ ATPase" evidence="1">
    <location>
        <begin position="45"/>
        <end position="153"/>
    </location>
</feature>